<name>A0ABU3XEH8_9BACI</name>
<feature type="binding site" evidence="8">
    <location>
        <begin position="8"/>
        <end position="10"/>
    </location>
    <ligand>
        <name>GTP</name>
        <dbReference type="ChEBI" id="CHEBI:37565"/>
    </ligand>
</feature>
<comment type="caution">
    <text evidence="8">Lacks conserved residue(s) required for the propagation of feature annotation.</text>
</comment>
<evidence type="ECO:0000313" key="11">
    <source>
        <dbReference type="Proteomes" id="UP001287282"/>
    </source>
</evidence>
<dbReference type="Proteomes" id="UP001287282">
    <property type="component" value="Unassembled WGS sequence"/>
</dbReference>
<keyword evidence="6 8" id="KW-0342">GTP-binding</keyword>
<dbReference type="SUPFAM" id="SSF53448">
    <property type="entry name" value="Nucleotide-diphospho-sugar transferases"/>
    <property type="match status" value="1"/>
</dbReference>
<evidence type="ECO:0000256" key="7">
    <source>
        <dbReference type="ARBA" id="ARBA00023150"/>
    </source>
</evidence>
<dbReference type="HAMAP" id="MF_00316">
    <property type="entry name" value="MobA"/>
    <property type="match status" value="1"/>
</dbReference>
<dbReference type="InterPro" id="IPR025877">
    <property type="entry name" value="MobA-like_NTP_Trfase"/>
</dbReference>
<keyword evidence="2 8" id="KW-0808">Transferase</keyword>
<evidence type="ECO:0000256" key="6">
    <source>
        <dbReference type="ARBA" id="ARBA00023134"/>
    </source>
</evidence>
<dbReference type="PANTHER" id="PTHR19136:SF81">
    <property type="entry name" value="MOLYBDENUM COFACTOR GUANYLYLTRANSFERASE"/>
    <property type="match status" value="1"/>
</dbReference>
<comment type="cofactor">
    <cofactor evidence="8">
        <name>Mg(2+)</name>
        <dbReference type="ChEBI" id="CHEBI:18420"/>
    </cofactor>
</comment>
<comment type="domain">
    <text evidence="8">The N-terminal domain determines nucleotide recognition and specific binding, while the C-terminal domain determines the specific binding to the target protein.</text>
</comment>
<dbReference type="Gene3D" id="3.90.550.10">
    <property type="entry name" value="Spore Coat Polysaccharide Biosynthesis Protein SpsA, Chain A"/>
    <property type="match status" value="1"/>
</dbReference>
<accession>A0ABU3XEH8</accession>
<dbReference type="InterPro" id="IPR013482">
    <property type="entry name" value="Molybde_CF_guanTrfase"/>
</dbReference>
<keyword evidence="5 8" id="KW-0460">Magnesium</keyword>
<feature type="binding site" evidence="8">
    <location>
        <position position="98"/>
    </location>
    <ligand>
        <name>Mg(2+)</name>
        <dbReference type="ChEBI" id="CHEBI:18420"/>
    </ligand>
</feature>
<keyword evidence="11" id="KW-1185">Reference proteome</keyword>
<dbReference type="Pfam" id="PF12804">
    <property type="entry name" value="NTP_transf_3"/>
    <property type="match status" value="1"/>
</dbReference>
<sequence>MMISGVILAGGQSSRYGKPKMFEQYKGIPFYRHCVNALTGSGSESVYIITNEQLSMDFDQTDAKLLIEKEIHKGPLAALTFAMDSIKEADWYIVLAADIPFITPELVQSLIAHTTDPTIDAIVPVAGEKEQPLIAMYHRRCLPIAVELLENNQKSMRPLLQKRKVKYIQFPDNQVEFTNINYESDWKRMKDEERRT</sequence>
<evidence type="ECO:0000256" key="1">
    <source>
        <dbReference type="ARBA" id="ARBA00022490"/>
    </source>
</evidence>
<dbReference type="EMBL" id="JAWJBA010000006">
    <property type="protein sequence ID" value="MDV2686012.1"/>
    <property type="molecule type" value="Genomic_DNA"/>
</dbReference>
<reference evidence="10 11" key="1">
    <citation type="submission" date="2023-10" db="EMBL/GenBank/DDBJ databases">
        <title>Screening of Alkalihalobacillus lindianensis BZ-TG-R113 and Its Alleviation of Salt Stress on Rapeseed Growth.</title>
        <authorList>
            <person name="Zhao B."/>
            <person name="Guo T."/>
        </authorList>
    </citation>
    <scope>NUCLEOTIDE SEQUENCE [LARGE SCALE GENOMIC DNA]</scope>
    <source>
        <strain evidence="10 11">BZ-TG-R113</strain>
    </source>
</reference>
<evidence type="ECO:0000313" key="10">
    <source>
        <dbReference type="EMBL" id="MDV2686012.1"/>
    </source>
</evidence>
<evidence type="ECO:0000259" key="9">
    <source>
        <dbReference type="Pfam" id="PF12804"/>
    </source>
</evidence>
<gene>
    <name evidence="8" type="primary">mobA</name>
    <name evidence="10" type="ORF">RYX56_16715</name>
</gene>
<dbReference type="GO" id="GO:0061603">
    <property type="term" value="F:molybdenum cofactor guanylyltransferase activity"/>
    <property type="evidence" value="ECO:0007669"/>
    <property type="project" value="UniProtKB-EC"/>
</dbReference>
<dbReference type="PANTHER" id="PTHR19136">
    <property type="entry name" value="MOLYBDENUM COFACTOR GUANYLYLTRANSFERASE"/>
    <property type="match status" value="1"/>
</dbReference>
<keyword evidence="1 8" id="KW-0963">Cytoplasm</keyword>
<comment type="caution">
    <text evidence="10">The sequence shown here is derived from an EMBL/GenBank/DDBJ whole genome shotgun (WGS) entry which is preliminary data.</text>
</comment>
<comment type="function">
    <text evidence="8">Transfers a GMP moiety from GTP to Mo-molybdopterin (Mo-MPT) cofactor (Moco or molybdenum cofactor) to form Mo-molybdopterin guanine dinucleotide (Mo-MGD) cofactor.</text>
</comment>
<keyword evidence="4 8" id="KW-0547">Nucleotide-binding</keyword>
<protein>
    <recommendedName>
        <fullName evidence="8">Probable molybdenum cofactor guanylyltransferase</fullName>
        <shortName evidence="8">MoCo guanylyltransferase</shortName>
        <ecNumber evidence="8">2.7.7.77</ecNumber>
    </recommendedName>
    <alternativeName>
        <fullName evidence="8">GTP:molybdopterin guanylyltransferase</fullName>
    </alternativeName>
    <alternativeName>
        <fullName evidence="8">Mo-MPT guanylyltransferase</fullName>
    </alternativeName>
    <alternativeName>
        <fullName evidence="8">Molybdopterin guanylyltransferase</fullName>
    </alternativeName>
    <alternativeName>
        <fullName evidence="8">Molybdopterin-guanine dinucleotide synthase</fullName>
        <shortName evidence="8">MGD synthase</shortName>
    </alternativeName>
</protein>
<dbReference type="InterPro" id="IPR029044">
    <property type="entry name" value="Nucleotide-diphossugar_trans"/>
</dbReference>
<feature type="binding site" evidence="8">
    <location>
        <position position="20"/>
    </location>
    <ligand>
        <name>GTP</name>
        <dbReference type="ChEBI" id="CHEBI:37565"/>
    </ligand>
</feature>
<comment type="catalytic activity">
    <reaction evidence="8">
        <text>Mo-molybdopterin + GTP + H(+) = Mo-molybdopterin guanine dinucleotide + diphosphate</text>
        <dbReference type="Rhea" id="RHEA:34243"/>
        <dbReference type="ChEBI" id="CHEBI:15378"/>
        <dbReference type="ChEBI" id="CHEBI:33019"/>
        <dbReference type="ChEBI" id="CHEBI:37565"/>
        <dbReference type="ChEBI" id="CHEBI:71302"/>
        <dbReference type="ChEBI" id="CHEBI:71310"/>
        <dbReference type="EC" id="2.7.7.77"/>
    </reaction>
</comment>
<comment type="subcellular location">
    <subcellularLocation>
        <location evidence="8">Cytoplasm</location>
    </subcellularLocation>
</comment>
<proteinExistence type="inferred from homology"/>
<keyword evidence="3 8" id="KW-0479">Metal-binding</keyword>
<dbReference type="EC" id="2.7.7.77" evidence="8"/>
<evidence type="ECO:0000256" key="3">
    <source>
        <dbReference type="ARBA" id="ARBA00022723"/>
    </source>
</evidence>
<keyword evidence="7 8" id="KW-0501">Molybdenum cofactor biosynthesis</keyword>
<evidence type="ECO:0000256" key="2">
    <source>
        <dbReference type="ARBA" id="ARBA00022679"/>
    </source>
</evidence>
<feature type="domain" description="MobA-like NTP transferase" evidence="9">
    <location>
        <begin position="5"/>
        <end position="162"/>
    </location>
</feature>
<comment type="similarity">
    <text evidence="8">Belongs to the MobA family.</text>
</comment>
<dbReference type="CDD" id="cd02503">
    <property type="entry name" value="MobA"/>
    <property type="match status" value="1"/>
</dbReference>
<evidence type="ECO:0000256" key="8">
    <source>
        <dbReference type="HAMAP-Rule" id="MF_00316"/>
    </source>
</evidence>
<evidence type="ECO:0000256" key="5">
    <source>
        <dbReference type="ARBA" id="ARBA00022842"/>
    </source>
</evidence>
<organism evidence="10 11">
    <name type="scientific">Alkalihalophilus lindianensis</name>
    <dbReference type="NCBI Taxonomy" id="1630542"/>
    <lineage>
        <taxon>Bacteria</taxon>
        <taxon>Bacillati</taxon>
        <taxon>Bacillota</taxon>
        <taxon>Bacilli</taxon>
        <taxon>Bacillales</taxon>
        <taxon>Bacillaceae</taxon>
        <taxon>Alkalihalophilus</taxon>
    </lineage>
</organism>
<feature type="binding site" evidence="8">
    <location>
        <position position="98"/>
    </location>
    <ligand>
        <name>GTP</name>
        <dbReference type="ChEBI" id="CHEBI:37565"/>
    </ligand>
</feature>
<dbReference type="RefSeq" id="WP_317123182.1">
    <property type="nucleotide sequence ID" value="NZ_JAWJBA010000006.1"/>
</dbReference>
<keyword evidence="10" id="KW-0548">Nucleotidyltransferase</keyword>
<evidence type="ECO:0000256" key="4">
    <source>
        <dbReference type="ARBA" id="ARBA00022741"/>
    </source>
</evidence>